<evidence type="ECO:0000313" key="2">
    <source>
        <dbReference type="Proteomes" id="UP000177369"/>
    </source>
</evidence>
<reference evidence="1 2" key="1">
    <citation type="journal article" date="2016" name="Nat. Commun.">
        <title>Thousands of microbial genomes shed light on interconnected biogeochemical processes in an aquifer system.</title>
        <authorList>
            <person name="Anantharaman K."/>
            <person name="Brown C.T."/>
            <person name="Hug L.A."/>
            <person name="Sharon I."/>
            <person name="Castelle C.J."/>
            <person name="Probst A.J."/>
            <person name="Thomas B.C."/>
            <person name="Singh A."/>
            <person name="Wilkins M.J."/>
            <person name="Karaoz U."/>
            <person name="Brodie E.L."/>
            <person name="Williams K.H."/>
            <person name="Hubbard S.S."/>
            <person name="Banfield J.F."/>
        </authorList>
    </citation>
    <scope>NUCLEOTIDE SEQUENCE [LARGE SCALE GENOMIC DNA]</scope>
</reference>
<dbReference type="Proteomes" id="UP000177369">
    <property type="component" value="Unassembled WGS sequence"/>
</dbReference>
<name>A0A1F5G9T3_9BACT</name>
<organism evidence="1 2">
    <name type="scientific">Candidatus Curtissbacteria bacterium RIFCSPHIGHO2_02_FULL_40_16b</name>
    <dbReference type="NCBI Taxonomy" id="1797714"/>
    <lineage>
        <taxon>Bacteria</taxon>
        <taxon>Candidatus Curtissiibacteriota</taxon>
    </lineage>
</organism>
<dbReference type="STRING" id="1797714.A3D04_00230"/>
<comment type="caution">
    <text evidence="1">The sequence shown here is derived from an EMBL/GenBank/DDBJ whole genome shotgun (WGS) entry which is preliminary data.</text>
</comment>
<gene>
    <name evidence="1" type="ORF">A3D04_00230</name>
</gene>
<accession>A0A1F5G9T3</accession>
<dbReference type="AlphaFoldDB" id="A0A1F5G9T3"/>
<dbReference type="EMBL" id="MFBD01000021">
    <property type="protein sequence ID" value="OGD88643.1"/>
    <property type="molecule type" value="Genomic_DNA"/>
</dbReference>
<protein>
    <submittedName>
        <fullName evidence="1">Uncharacterized protein</fullName>
    </submittedName>
</protein>
<evidence type="ECO:0000313" key="1">
    <source>
        <dbReference type="EMBL" id="OGD88643.1"/>
    </source>
</evidence>
<sequence>MIETEDFLDQLGKAKKSKRFEKTFRLFNKSFENLKKRKLDDDWAEDVLTWANILTHRAKLA</sequence>
<proteinExistence type="predicted"/>